<dbReference type="InterPro" id="IPR003961">
    <property type="entry name" value="FN3_dom"/>
</dbReference>
<dbReference type="SUPFAM" id="SSF63829">
    <property type="entry name" value="Calcium-dependent phosphotriesterase"/>
    <property type="match status" value="2"/>
</dbReference>
<evidence type="ECO:0000256" key="1">
    <source>
        <dbReference type="SAM" id="Phobius"/>
    </source>
</evidence>
<dbReference type="Pfam" id="PF07495">
    <property type="entry name" value="Y_Y_Y"/>
    <property type="match status" value="1"/>
</dbReference>
<dbReference type="GO" id="GO:0016020">
    <property type="term" value="C:membrane"/>
    <property type="evidence" value="ECO:0007669"/>
    <property type="project" value="InterPro"/>
</dbReference>
<dbReference type="Gene3D" id="3.30.565.10">
    <property type="entry name" value="Histidine kinase-like ATPase, C-terminal domain"/>
    <property type="match status" value="1"/>
</dbReference>
<dbReference type="GO" id="GO:0000155">
    <property type="term" value="F:phosphorelay sensor kinase activity"/>
    <property type="evidence" value="ECO:0007669"/>
    <property type="project" value="InterPro"/>
</dbReference>
<evidence type="ECO:0000313" key="6">
    <source>
        <dbReference type="Proteomes" id="UP000240912"/>
    </source>
</evidence>
<dbReference type="AlphaFoldDB" id="A0A2T3HI65"/>
<evidence type="ECO:0000256" key="2">
    <source>
        <dbReference type="SAM" id="SignalP"/>
    </source>
</evidence>
<protein>
    <submittedName>
        <fullName evidence="5">Diguanylate cyclase</fullName>
    </submittedName>
</protein>
<dbReference type="InterPro" id="IPR010559">
    <property type="entry name" value="Sig_transdc_His_kin_internal"/>
</dbReference>
<dbReference type="RefSeq" id="WP_107216249.1">
    <property type="nucleotide sequence ID" value="NZ_KZ686270.1"/>
</dbReference>
<dbReference type="InterPro" id="IPR050640">
    <property type="entry name" value="Bact_2-comp_sensor_kinase"/>
</dbReference>
<dbReference type="InterPro" id="IPR036890">
    <property type="entry name" value="HATPase_C_sf"/>
</dbReference>
<dbReference type="InterPro" id="IPR015943">
    <property type="entry name" value="WD40/YVTN_repeat-like_dom_sf"/>
</dbReference>
<keyword evidence="1" id="KW-1133">Transmembrane helix</keyword>
<feature type="transmembrane region" description="Helical" evidence="1">
    <location>
        <begin position="730"/>
        <end position="750"/>
    </location>
</feature>
<dbReference type="InterPro" id="IPR011123">
    <property type="entry name" value="Y_Y_Y"/>
</dbReference>
<feature type="signal peptide" evidence="2">
    <location>
        <begin position="1"/>
        <end position="24"/>
    </location>
</feature>
<comment type="caution">
    <text evidence="5">The sequence shown here is derived from an EMBL/GenBank/DDBJ whole genome shotgun (WGS) entry which is preliminary data.</text>
</comment>
<evidence type="ECO:0000313" key="5">
    <source>
        <dbReference type="EMBL" id="PST82127.1"/>
    </source>
</evidence>
<evidence type="ECO:0000259" key="3">
    <source>
        <dbReference type="Pfam" id="PF06580"/>
    </source>
</evidence>
<accession>A0A2T3HI65</accession>
<dbReference type="OrthoDB" id="9809670at2"/>
<dbReference type="Gene3D" id="2.130.10.10">
    <property type="entry name" value="YVTN repeat-like/Quinoprotein amine dehydrogenase"/>
    <property type="match status" value="3"/>
</dbReference>
<dbReference type="EMBL" id="PYLS01000006">
    <property type="protein sequence ID" value="PST82127.1"/>
    <property type="molecule type" value="Genomic_DNA"/>
</dbReference>
<reference evidence="5 6" key="1">
    <citation type="submission" date="2018-03" db="EMBL/GenBank/DDBJ databases">
        <authorList>
            <person name="Keele B.F."/>
        </authorList>
    </citation>
    <scope>NUCLEOTIDE SEQUENCE [LARGE SCALE GENOMIC DNA]</scope>
    <source>
        <strain evidence="5 6">YL28-9</strain>
    </source>
</reference>
<proteinExistence type="predicted"/>
<keyword evidence="1" id="KW-0472">Membrane</keyword>
<feature type="domain" description="Signal transduction histidine kinase internal region" evidence="3">
    <location>
        <begin position="778"/>
        <end position="857"/>
    </location>
</feature>
<organism evidence="5 6">
    <name type="scientific">Pedobacter yulinensis</name>
    <dbReference type="NCBI Taxonomy" id="2126353"/>
    <lineage>
        <taxon>Bacteria</taxon>
        <taxon>Pseudomonadati</taxon>
        <taxon>Bacteroidota</taxon>
        <taxon>Sphingobacteriia</taxon>
        <taxon>Sphingobacteriales</taxon>
        <taxon>Sphingobacteriaceae</taxon>
        <taxon>Pedobacter</taxon>
    </lineage>
</organism>
<dbReference type="PANTHER" id="PTHR34220">
    <property type="entry name" value="SENSOR HISTIDINE KINASE YPDA"/>
    <property type="match status" value="1"/>
</dbReference>
<keyword evidence="6" id="KW-1185">Reference proteome</keyword>
<evidence type="ECO:0000259" key="4">
    <source>
        <dbReference type="Pfam" id="PF07495"/>
    </source>
</evidence>
<keyword evidence="2" id="KW-0732">Signal</keyword>
<dbReference type="PANTHER" id="PTHR34220:SF7">
    <property type="entry name" value="SENSOR HISTIDINE KINASE YPDA"/>
    <property type="match status" value="1"/>
</dbReference>
<feature type="chain" id="PRO_5015436421" evidence="2">
    <location>
        <begin position="25"/>
        <end position="977"/>
    </location>
</feature>
<dbReference type="Proteomes" id="UP000240912">
    <property type="component" value="Unassembled WGS sequence"/>
</dbReference>
<name>A0A2T3HI65_9SPHI</name>
<dbReference type="InterPro" id="IPR011110">
    <property type="entry name" value="Reg_prop"/>
</dbReference>
<sequence>MINKVLHRFLLVCCILFAGPPLVAQSPYLSHFSVRHGLAGNNCFNVLQDSKGYIWVATDAGVSRFDGKEFETFTVDNGLPDTQILQLKEDRAGRIWFLALNGKLSYHYKGLIYNDANNAMVRKLNLHAVIVSFLEDSRGRLWFGSNANRVGMWDGKNFRVYTSPEDKAQLINALIHEDQEGRIWAVSNAHASLLNGKTFKGVNSKILPLSYKTAANMQDRTMLFIGKNGLNRWRNGQVIPSLPIDSALLAGNPGYFFYSPRSSLWLSSQNGVLNISNGTMRRFLPGVPVTQTIEDRNGNMWFTSANGLYMLPRENNQVFILNRENGLANESVRSVVMDKNNNLWLGSDKGQITMVNSRNFACHTIDLPDKRKFRSIKQLELDGNSLYFASEYGLGVIRNIYKRPHRIDYLREANDVLFVVKHFSLGPNRELALALSSGVVIIPDREAKKLEFSSMRFRERQDFFKDRSYHAFYDRSHRLWFSNIEGLFEFSAGRLNAHRDAARLLNKRVNDMAETADGTLIIATDGYGLVLYKPGGAVRHLTRANGLTDNICNRLFISGKDIWVVTNKGINKIKQDGNRFSVSIFEDGKDLLNNEVNDVFIGSRYAYFGTNSGLVFLATNKRSTTDLSPPPIYITAVSNNKSPLAIDTDSLVLSPGSNNLSIDYSALNFRSGNVVYRYRLKAGGNWTQTKNRRIELSSLEPGDYTFQVSARNQNSSWSNPATLRFKVTGMFWQTPWFILISIILAAYIFYRLAAGITKRQKNKEQKQLLLQNKVLILEQQALQAMMNPHFVFNVMNSIQHFINTQDNSAANRILTGFAKLIRKNLDICTKSYIAVEEELEYLNLYLKLEKNRFGEKLNYLINVDPAIDREETMIPSMLLQPYIENAIWHGIMPKETGGTIHIAMREKDDHLFIEIRDDGVGIENSRRNQRGGHSSKGMELTRERILLLSQIASKPIQLHIFQNGVSGTVVQILLPLS</sequence>
<gene>
    <name evidence="5" type="ORF">C7T94_15090</name>
</gene>
<dbReference type="Gene3D" id="2.60.40.10">
    <property type="entry name" value="Immunoglobulins"/>
    <property type="match status" value="1"/>
</dbReference>
<dbReference type="Pfam" id="PF07494">
    <property type="entry name" value="Reg_prop"/>
    <property type="match status" value="3"/>
</dbReference>
<dbReference type="SUPFAM" id="SSF55874">
    <property type="entry name" value="ATPase domain of HSP90 chaperone/DNA topoisomerase II/histidine kinase"/>
    <property type="match status" value="1"/>
</dbReference>
<dbReference type="CDD" id="cd00063">
    <property type="entry name" value="FN3"/>
    <property type="match status" value="1"/>
</dbReference>
<feature type="domain" description="Two component regulator three Y" evidence="4">
    <location>
        <begin position="671"/>
        <end position="727"/>
    </location>
</feature>
<keyword evidence="1" id="KW-0812">Transmembrane</keyword>
<dbReference type="InterPro" id="IPR013783">
    <property type="entry name" value="Ig-like_fold"/>
</dbReference>
<dbReference type="Pfam" id="PF06580">
    <property type="entry name" value="His_kinase"/>
    <property type="match status" value="1"/>
</dbReference>